<evidence type="ECO:0000313" key="2">
    <source>
        <dbReference type="Proteomes" id="UP000010474"/>
    </source>
</evidence>
<dbReference type="Proteomes" id="UP000010474">
    <property type="component" value="Chromosome"/>
</dbReference>
<keyword evidence="2" id="KW-1185">Reference proteome</keyword>
<gene>
    <name evidence="1" type="ordered locus">Anacy_2125</name>
</gene>
<reference evidence="2" key="1">
    <citation type="journal article" date="2013" name="Proc. Natl. Acad. Sci. U.S.A.">
        <title>Improving the coverage of the cyanobacterial phylum using diversity-driven genome sequencing.</title>
        <authorList>
            <person name="Shih P.M."/>
            <person name="Wu D."/>
            <person name="Latifi A."/>
            <person name="Axen S.D."/>
            <person name="Fewer D.P."/>
            <person name="Talla E."/>
            <person name="Calteau A."/>
            <person name="Cai F."/>
            <person name="Tandeau de Marsac N."/>
            <person name="Rippka R."/>
            <person name="Herdman M."/>
            <person name="Sivonen K."/>
            <person name="Coursin T."/>
            <person name="Laurent T."/>
            <person name="Goodwin L."/>
            <person name="Nolan M."/>
            <person name="Davenport K.W."/>
            <person name="Han C.S."/>
            <person name="Rubin E.M."/>
            <person name="Eisen J.A."/>
            <person name="Woyke T."/>
            <person name="Gugger M."/>
            <person name="Kerfeld C.A."/>
        </authorList>
    </citation>
    <scope>NUCLEOTIDE SEQUENCE [LARGE SCALE GENOMIC DNA]</scope>
    <source>
        <strain evidence="2">ATCC 27899 / PCC 7122</strain>
    </source>
</reference>
<dbReference type="EMBL" id="CP003659">
    <property type="protein sequence ID" value="AFZ57599.1"/>
    <property type="molecule type" value="Genomic_DNA"/>
</dbReference>
<dbReference type="eggNOG" id="ENOG5032KIV">
    <property type="taxonomic scope" value="Bacteria"/>
</dbReference>
<organism evidence="1 2">
    <name type="scientific">Anabaena cylindrica (strain ATCC 27899 / PCC 7122)</name>
    <dbReference type="NCBI Taxonomy" id="272123"/>
    <lineage>
        <taxon>Bacteria</taxon>
        <taxon>Bacillati</taxon>
        <taxon>Cyanobacteriota</taxon>
        <taxon>Cyanophyceae</taxon>
        <taxon>Nostocales</taxon>
        <taxon>Nostocaceae</taxon>
        <taxon>Anabaena</taxon>
    </lineage>
</organism>
<proteinExistence type="predicted"/>
<dbReference type="KEGG" id="acy:Anacy_2125"/>
<protein>
    <recommendedName>
        <fullName evidence="3">Actin-like protein N-terminal domain-containing protein</fullName>
    </recommendedName>
</protein>
<evidence type="ECO:0000313" key="1">
    <source>
        <dbReference type="EMBL" id="AFZ57599.1"/>
    </source>
</evidence>
<dbReference type="PATRIC" id="fig|272123.3.peg.2313"/>
<dbReference type="CDD" id="cd10227">
    <property type="entry name" value="ASKHA_NBD_ParM-like"/>
    <property type="match status" value="1"/>
</dbReference>
<dbReference type="HOGENOM" id="CLU_043016_0_0_3"/>
<sequence length="424" mass="48194">MADFYLSVDVGGSQTKIIYQLPALPEPKFLVLPPAVEEIPKAKLDNYMSRLGWIGSPSPEQQLWVEWNERVVVLGDFAACFDPQDRIKELKYENALWKVLGAIGLIIETHKAKFSTKKLLTLELALLLPWNEYTDRLRFEEQLQIMLARFQVREMVLKVKLVKFLCRPEGGGLAAVRIKQKGLEWLRSKQLGVLMFGHRNTTALYFERGQLKLGDSPLLGFADMLDMVVEMTSGLDRERLAQAIFAARYAALDKVYNPNYPQTRHPNWGECVAIQALASAKDPNLRAREILDIVQAIERATAEYGDKLERWLNRLLPTNLDEVIIGGGAAYHLEPELEIYFNCEVTTAYESGSSWGSQKKVRGSSYERRNQSKNFTPMIWGAGIAEIVKKTFDLDKAVDGEQCMSQRLIDCFGMFDYLLDKGNN</sequence>
<accession>K9ZFS7</accession>
<evidence type="ECO:0008006" key="3">
    <source>
        <dbReference type="Google" id="ProtNLM"/>
    </source>
</evidence>
<dbReference type="OrthoDB" id="528098at2"/>
<name>K9ZFS7_ANACC</name>
<dbReference type="RefSeq" id="WP_015214241.1">
    <property type="nucleotide sequence ID" value="NC_019771.1"/>
</dbReference>
<dbReference type="AlphaFoldDB" id="K9ZFS7"/>
<dbReference type="STRING" id="272123.Anacy_2125"/>